<organism evidence="1 2">
    <name type="scientific">Zophobas morio</name>
    <dbReference type="NCBI Taxonomy" id="2755281"/>
    <lineage>
        <taxon>Eukaryota</taxon>
        <taxon>Metazoa</taxon>
        <taxon>Ecdysozoa</taxon>
        <taxon>Arthropoda</taxon>
        <taxon>Hexapoda</taxon>
        <taxon>Insecta</taxon>
        <taxon>Pterygota</taxon>
        <taxon>Neoptera</taxon>
        <taxon>Endopterygota</taxon>
        <taxon>Coleoptera</taxon>
        <taxon>Polyphaga</taxon>
        <taxon>Cucujiformia</taxon>
        <taxon>Tenebrionidae</taxon>
        <taxon>Zophobas</taxon>
    </lineage>
</organism>
<reference evidence="1" key="1">
    <citation type="journal article" date="2023" name="G3 (Bethesda)">
        <title>Whole genome assemblies of Zophobas morio and Tenebrio molitor.</title>
        <authorList>
            <person name="Kaur S."/>
            <person name="Stinson S.A."/>
            <person name="diCenzo G.C."/>
        </authorList>
    </citation>
    <scope>NUCLEOTIDE SEQUENCE</scope>
    <source>
        <strain evidence="1">QUZm001</strain>
    </source>
</reference>
<proteinExistence type="predicted"/>
<protein>
    <submittedName>
        <fullName evidence="1">Uncharacterized protein</fullName>
    </submittedName>
</protein>
<gene>
    <name evidence="1" type="ORF">Zmor_014610</name>
</gene>
<dbReference type="Proteomes" id="UP001168821">
    <property type="component" value="Unassembled WGS sequence"/>
</dbReference>
<name>A0AA38IGG5_9CUCU</name>
<sequence length="120" mass="13470">MNVLRAIQVFHPTVTSSLRFLKDSGDSNFSGVSSIVNFMEMMYSSKSCSNAKSCPKCGESEGLDHTPGNCRADELKCVNCLRAVREDKELLDVRHGAWDLSCPIYLRHLEKFKKGLLLKK</sequence>
<dbReference type="AlphaFoldDB" id="A0AA38IGG5"/>
<evidence type="ECO:0000313" key="2">
    <source>
        <dbReference type="Proteomes" id="UP001168821"/>
    </source>
</evidence>
<comment type="caution">
    <text evidence="1">The sequence shown here is derived from an EMBL/GenBank/DDBJ whole genome shotgun (WGS) entry which is preliminary data.</text>
</comment>
<keyword evidence="2" id="KW-1185">Reference proteome</keyword>
<dbReference type="EMBL" id="JALNTZ010000004">
    <property type="protein sequence ID" value="KAJ3655480.1"/>
    <property type="molecule type" value="Genomic_DNA"/>
</dbReference>
<accession>A0AA38IGG5</accession>
<evidence type="ECO:0000313" key="1">
    <source>
        <dbReference type="EMBL" id="KAJ3655480.1"/>
    </source>
</evidence>